<accession>A0A518J0N3</accession>
<dbReference type="InterPro" id="IPR002925">
    <property type="entry name" value="Dienelactn_hydro"/>
</dbReference>
<dbReference type="AlphaFoldDB" id="A0A518J0N3"/>
<dbReference type="SUPFAM" id="SSF53474">
    <property type="entry name" value="alpha/beta-Hydrolases"/>
    <property type="match status" value="1"/>
</dbReference>
<reference evidence="6 7" key="1">
    <citation type="submission" date="2019-02" db="EMBL/GenBank/DDBJ databases">
        <title>Deep-cultivation of Planctomycetes and their phenomic and genomic characterization uncovers novel biology.</title>
        <authorList>
            <person name="Wiegand S."/>
            <person name="Jogler M."/>
            <person name="Boedeker C."/>
            <person name="Pinto D."/>
            <person name="Vollmers J."/>
            <person name="Rivas-Marin E."/>
            <person name="Kohn T."/>
            <person name="Peeters S.H."/>
            <person name="Heuer A."/>
            <person name="Rast P."/>
            <person name="Oberbeckmann S."/>
            <person name="Bunk B."/>
            <person name="Jeske O."/>
            <person name="Meyerdierks A."/>
            <person name="Storesund J.E."/>
            <person name="Kallscheuer N."/>
            <person name="Luecker S."/>
            <person name="Lage O.M."/>
            <person name="Pohl T."/>
            <person name="Merkel B.J."/>
            <person name="Hornburger P."/>
            <person name="Mueller R.-W."/>
            <person name="Bruemmer F."/>
            <person name="Labrenz M."/>
            <person name="Spormann A.M."/>
            <person name="Op den Camp H."/>
            <person name="Overmann J."/>
            <person name="Amann R."/>
            <person name="Jetten M.S.M."/>
            <person name="Mascher T."/>
            <person name="Medema M.H."/>
            <person name="Devos D.P."/>
            <person name="Kaster A.-K."/>
            <person name="Ovreas L."/>
            <person name="Rohde M."/>
            <person name="Galperin M.Y."/>
            <person name="Jogler C."/>
        </authorList>
    </citation>
    <scope>NUCLEOTIDE SEQUENCE [LARGE SCALE GENOMIC DNA]</scope>
    <source>
        <strain evidence="6 7">Mal33</strain>
    </source>
</reference>
<evidence type="ECO:0000313" key="7">
    <source>
        <dbReference type="Proteomes" id="UP000316770"/>
    </source>
</evidence>
<dbReference type="GO" id="GO:0004806">
    <property type="term" value="F:triacylglycerol lipase activity"/>
    <property type="evidence" value="ECO:0007669"/>
    <property type="project" value="TreeGrafter"/>
</dbReference>
<dbReference type="PANTHER" id="PTHR48081:SF30">
    <property type="entry name" value="ACETYL-HYDROLASE LIPR-RELATED"/>
    <property type="match status" value="1"/>
</dbReference>
<evidence type="ECO:0000256" key="1">
    <source>
        <dbReference type="ARBA" id="ARBA00010515"/>
    </source>
</evidence>
<proteinExistence type="inferred from homology"/>
<dbReference type="Pfam" id="PF20434">
    <property type="entry name" value="BD-FAE"/>
    <property type="match status" value="1"/>
</dbReference>
<keyword evidence="7" id="KW-1185">Reference proteome</keyword>
<dbReference type="Proteomes" id="UP000316770">
    <property type="component" value="Chromosome"/>
</dbReference>
<organism evidence="6 7">
    <name type="scientific">Rosistilla oblonga</name>
    <dbReference type="NCBI Taxonomy" id="2527990"/>
    <lineage>
        <taxon>Bacteria</taxon>
        <taxon>Pseudomonadati</taxon>
        <taxon>Planctomycetota</taxon>
        <taxon>Planctomycetia</taxon>
        <taxon>Pirellulales</taxon>
        <taxon>Pirellulaceae</taxon>
        <taxon>Rosistilla</taxon>
    </lineage>
</organism>
<feature type="domain" description="BD-FAE-like" evidence="5">
    <location>
        <begin position="55"/>
        <end position="161"/>
    </location>
</feature>
<dbReference type="InterPro" id="IPR029058">
    <property type="entry name" value="AB_hydrolase_fold"/>
</dbReference>
<name>A0A518J0N3_9BACT</name>
<dbReference type="InterPro" id="IPR050300">
    <property type="entry name" value="GDXG_lipolytic_enzyme"/>
</dbReference>
<evidence type="ECO:0000259" key="5">
    <source>
        <dbReference type="Pfam" id="PF20434"/>
    </source>
</evidence>
<dbReference type="InterPro" id="IPR049492">
    <property type="entry name" value="BD-FAE-like_dom"/>
</dbReference>
<feature type="domain" description="Dienelactone hydrolase" evidence="4">
    <location>
        <begin position="208"/>
        <end position="258"/>
    </location>
</feature>
<comment type="similarity">
    <text evidence="1">Belongs to the 'GDXG' lipolytic enzyme family.</text>
</comment>
<sequence precursor="true">MPSRIQISTFVSLIVFASALAAAAEPEAPSHVYKTVDGRKLKLYVTEPTGDSAGQLRPAIVFFHGGGWVGGAPGQFTSHSQYFASRGVVCFQVQYRLLDRKSKTPPIVCIEDAKSAMRWIRARSKQFGIDPNRIASAGGSAGGHLAAFVGCVDSGDATSDDLSVSAKSQAMLLFNPVYDNGPGGWGTARVRDRYKHFSPAHNLSKDDPPSIVFLGSNDRLIPVATAEKFRDASKAVGVDSELHVYADQGHGFFNVGNDDGRWYRLTVIAADRFLNKLGWIDGPPTLKQP</sequence>
<dbReference type="Gene3D" id="3.40.50.1820">
    <property type="entry name" value="alpha/beta hydrolase"/>
    <property type="match status" value="1"/>
</dbReference>
<dbReference type="GO" id="GO:0046555">
    <property type="term" value="F:acetylxylan esterase activity"/>
    <property type="evidence" value="ECO:0007669"/>
    <property type="project" value="UniProtKB-EC"/>
</dbReference>
<dbReference type="EMBL" id="CP036318">
    <property type="protein sequence ID" value="QDV58892.1"/>
    <property type="molecule type" value="Genomic_DNA"/>
</dbReference>
<keyword evidence="2 6" id="KW-0378">Hydrolase</keyword>
<keyword evidence="3" id="KW-0732">Signal</keyword>
<protein>
    <submittedName>
        <fullName evidence="6">Acetylxylan esterase</fullName>
        <ecNumber evidence="6">3.1.1.72</ecNumber>
    </submittedName>
</protein>
<dbReference type="RefSeq" id="WP_145289714.1">
    <property type="nucleotide sequence ID" value="NZ_CP036318.1"/>
</dbReference>
<gene>
    <name evidence="6" type="primary">axeA1_1</name>
    <name evidence="6" type="ORF">Mal33_49170</name>
</gene>
<dbReference type="EC" id="3.1.1.72" evidence="6"/>
<feature type="signal peptide" evidence="3">
    <location>
        <begin position="1"/>
        <end position="23"/>
    </location>
</feature>
<evidence type="ECO:0000256" key="2">
    <source>
        <dbReference type="ARBA" id="ARBA00022801"/>
    </source>
</evidence>
<evidence type="ECO:0000256" key="3">
    <source>
        <dbReference type="SAM" id="SignalP"/>
    </source>
</evidence>
<dbReference type="Pfam" id="PF01738">
    <property type="entry name" value="DLH"/>
    <property type="match status" value="1"/>
</dbReference>
<evidence type="ECO:0000259" key="4">
    <source>
        <dbReference type="Pfam" id="PF01738"/>
    </source>
</evidence>
<feature type="chain" id="PRO_5021722171" evidence="3">
    <location>
        <begin position="24"/>
        <end position="289"/>
    </location>
</feature>
<dbReference type="PANTHER" id="PTHR48081">
    <property type="entry name" value="AB HYDROLASE SUPERFAMILY PROTEIN C4A8.06C"/>
    <property type="match status" value="1"/>
</dbReference>
<evidence type="ECO:0000313" key="6">
    <source>
        <dbReference type="EMBL" id="QDV58892.1"/>
    </source>
</evidence>